<proteinExistence type="predicted"/>
<feature type="domain" description="3-keto-alpha-glucoside-1,2-lyase/3-keto-2-hydroxy-glucal hydratase" evidence="2">
    <location>
        <begin position="74"/>
        <end position="262"/>
    </location>
</feature>
<evidence type="ECO:0000313" key="4">
    <source>
        <dbReference type="Proteomes" id="UP000272117"/>
    </source>
</evidence>
<evidence type="ECO:0000259" key="2">
    <source>
        <dbReference type="Pfam" id="PF06439"/>
    </source>
</evidence>
<dbReference type="AlphaFoldDB" id="A0A3M9N152"/>
<dbReference type="Gene3D" id="2.60.120.560">
    <property type="entry name" value="Exo-inulinase, domain 1"/>
    <property type="match status" value="1"/>
</dbReference>
<name>A0A3M9N152_9BACT</name>
<dbReference type="OrthoDB" id="176168at2"/>
<reference evidence="3 4" key="1">
    <citation type="submission" date="2018-11" db="EMBL/GenBank/DDBJ databases">
        <title>Rufibacter latericius sp. nov., isolated from water in Baiyang Lake.</title>
        <authorList>
            <person name="Yang Y."/>
        </authorList>
    </citation>
    <scope>NUCLEOTIDE SEQUENCE [LARGE SCALE GENOMIC DNA]</scope>
    <source>
        <strain evidence="3 4">R-22-1c-1</strain>
    </source>
</reference>
<protein>
    <submittedName>
        <fullName evidence="3">DUF1080 domain-containing protein</fullName>
    </submittedName>
</protein>
<organism evidence="3 4">
    <name type="scientific">Rufibacter latericius</name>
    <dbReference type="NCBI Taxonomy" id="2487040"/>
    <lineage>
        <taxon>Bacteria</taxon>
        <taxon>Pseudomonadati</taxon>
        <taxon>Bacteroidota</taxon>
        <taxon>Cytophagia</taxon>
        <taxon>Cytophagales</taxon>
        <taxon>Hymenobacteraceae</taxon>
        <taxon>Rufibacter</taxon>
    </lineage>
</organism>
<dbReference type="Proteomes" id="UP000272117">
    <property type="component" value="Unassembled WGS sequence"/>
</dbReference>
<accession>A0A3M9N152</accession>
<dbReference type="RefSeq" id="WP_123124979.1">
    <property type="nucleotide sequence ID" value="NZ_RJJD01000001.1"/>
</dbReference>
<sequence length="264" mass="29196">MSLSITHKLSFAALALGLLSFSETQAQAVDASQSVKTDTPKPPKMVPEMTEFWEPEPRKVTPGTNNAAPSDALVLFNGKDLSQWKAKGGSGDAKWEVKNGAFTVGKGDISTKKEFGDFQLHIEWSAPDEVKGTSQGRGNSGIFLQDRYEVQVLDSYNNRTYSNGQAGSIYKQHRPLVNAMNKPTEWNVYDIIYTAPRFKEDGSLFTPARVTVLHNGVLVQNNVELKGPTEYIGLPEYKAHGKAPISLQDHGNPVAYRNVWIREL</sequence>
<dbReference type="Pfam" id="PF06439">
    <property type="entry name" value="3keto-disac_hyd"/>
    <property type="match status" value="1"/>
</dbReference>
<gene>
    <name evidence="3" type="ORF">EFB08_00620</name>
</gene>
<dbReference type="EMBL" id="RJJD01000001">
    <property type="protein sequence ID" value="RNI31077.1"/>
    <property type="molecule type" value="Genomic_DNA"/>
</dbReference>
<evidence type="ECO:0000313" key="3">
    <source>
        <dbReference type="EMBL" id="RNI31077.1"/>
    </source>
</evidence>
<dbReference type="GO" id="GO:0016787">
    <property type="term" value="F:hydrolase activity"/>
    <property type="evidence" value="ECO:0007669"/>
    <property type="project" value="InterPro"/>
</dbReference>
<keyword evidence="4" id="KW-1185">Reference proteome</keyword>
<evidence type="ECO:0000256" key="1">
    <source>
        <dbReference type="SAM" id="SignalP"/>
    </source>
</evidence>
<dbReference type="InterPro" id="IPR010496">
    <property type="entry name" value="AL/BT2_dom"/>
</dbReference>
<comment type="caution">
    <text evidence="3">The sequence shown here is derived from an EMBL/GenBank/DDBJ whole genome shotgun (WGS) entry which is preliminary data.</text>
</comment>
<keyword evidence="1" id="KW-0732">Signal</keyword>
<feature type="chain" id="PRO_5018326946" evidence="1">
    <location>
        <begin position="29"/>
        <end position="264"/>
    </location>
</feature>
<feature type="signal peptide" evidence="1">
    <location>
        <begin position="1"/>
        <end position="28"/>
    </location>
</feature>